<organism evidence="3 4">
    <name type="scientific">Martelella lutilitoris</name>
    <dbReference type="NCBI Taxonomy" id="2583532"/>
    <lineage>
        <taxon>Bacteria</taxon>
        <taxon>Pseudomonadati</taxon>
        <taxon>Pseudomonadota</taxon>
        <taxon>Alphaproteobacteria</taxon>
        <taxon>Hyphomicrobiales</taxon>
        <taxon>Aurantimonadaceae</taxon>
        <taxon>Martelella</taxon>
    </lineage>
</organism>
<dbReference type="PANTHER" id="PTHR18964:SF149">
    <property type="entry name" value="BIFUNCTIONAL UDP-N-ACETYLGLUCOSAMINE 2-EPIMERASE_N-ACETYLMANNOSAMINE KINASE"/>
    <property type="match status" value="1"/>
</dbReference>
<dbReference type="SUPFAM" id="SSF53067">
    <property type="entry name" value="Actin-like ATPase domain"/>
    <property type="match status" value="1"/>
</dbReference>
<sequence>MTTHLSGDGQGNKNLTTSRGSNQSGVRAHNERLVLSTIRRNGPLAKAEIARRTGLSIQTSAVIVRSLEQEGLLKRGEPVRGRIGQPSVPMGLAPDGAFFFGLKIGRRSADIVLLNFIGDVLDSAHLVYDYPRLDDMMAFVLPAIAGMRATVPQERLAGLGIAIPFRIWDWARIAGAPAGRMDEWRTRDIRAELEASLGLPVYLQNDASAACGAELAFGKGQRPQDFLHFFIGYFIGGGLVLDNRLYTGRSGNAAALGSLPIAQADGSYRQLADTASLCLLERAMALAGQSSECLWGPPDDWVVEASLLEPWLDETCRSLAVAIIASCCVVDVGTVLIDGWLPGNVRAEIVARTAAILDRTDAPGIEKPEIAEGTIGPNGRSLGAASLPLSDRYLVDLNAVLVAG</sequence>
<evidence type="ECO:0000313" key="4">
    <source>
        <dbReference type="Proteomes" id="UP000596083"/>
    </source>
</evidence>
<dbReference type="InterPro" id="IPR036388">
    <property type="entry name" value="WH-like_DNA-bd_sf"/>
</dbReference>
<dbReference type="InterPro" id="IPR043129">
    <property type="entry name" value="ATPase_NBD"/>
</dbReference>
<evidence type="ECO:0000256" key="1">
    <source>
        <dbReference type="ARBA" id="ARBA00006479"/>
    </source>
</evidence>
<dbReference type="KEGG" id="mlut:JET14_19510"/>
<feature type="region of interest" description="Disordered" evidence="2">
    <location>
        <begin position="1"/>
        <end position="31"/>
    </location>
</feature>
<dbReference type="CDD" id="cd23763">
    <property type="entry name" value="ASKHA_ATPase_ROK"/>
    <property type="match status" value="1"/>
</dbReference>
<evidence type="ECO:0000313" key="3">
    <source>
        <dbReference type="EMBL" id="QQM30421.1"/>
    </source>
</evidence>
<dbReference type="PANTHER" id="PTHR18964">
    <property type="entry name" value="ROK (REPRESSOR, ORF, KINASE) FAMILY"/>
    <property type="match status" value="1"/>
</dbReference>
<dbReference type="Pfam" id="PF13412">
    <property type="entry name" value="HTH_24"/>
    <property type="match status" value="1"/>
</dbReference>
<proteinExistence type="inferred from homology"/>
<dbReference type="InterPro" id="IPR000600">
    <property type="entry name" value="ROK"/>
</dbReference>
<feature type="compositionally biased region" description="Polar residues" evidence="2">
    <location>
        <begin position="1"/>
        <end position="25"/>
    </location>
</feature>
<dbReference type="Pfam" id="PF00480">
    <property type="entry name" value="ROK"/>
    <property type="match status" value="1"/>
</dbReference>
<evidence type="ECO:0000256" key="2">
    <source>
        <dbReference type="SAM" id="MobiDB-lite"/>
    </source>
</evidence>
<dbReference type="InterPro" id="IPR036390">
    <property type="entry name" value="WH_DNA-bd_sf"/>
</dbReference>
<dbReference type="AlphaFoldDB" id="A0A7T7HJN4"/>
<dbReference type="Gene3D" id="1.10.10.10">
    <property type="entry name" value="Winged helix-like DNA-binding domain superfamily/Winged helix DNA-binding domain"/>
    <property type="match status" value="1"/>
</dbReference>
<accession>A0A7T7HJN4</accession>
<comment type="similarity">
    <text evidence="1">Belongs to the ROK (NagC/XylR) family.</text>
</comment>
<protein>
    <submittedName>
        <fullName evidence="3">ROK family transcriptional regulator</fullName>
    </submittedName>
</protein>
<dbReference type="SUPFAM" id="SSF46785">
    <property type="entry name" value="Winged helix' DNA-binding domain"/>
    <property type="match status" value="1"/>
</dbReference>
<dbReference type="EMBL" id="CP066786">
    <property type="protein sequence ID" value="QQM30421.1"/>
    <property type="molecule type" value="Genomic_DNA"/>
</dbReference>
<reference evidence="3 4" key="1">
    <citation type="submission" date="2020-12" db="EMBL/GenBank/DDBJ databases">
        <authorList>
            <person name="Zheng R.K."/>
            <person name="Sun C.M."/>
        </authorList>
    </citation>
    <scope>NUCLEOTIDE SEQUENCE [LARGE SCALE GENOMIC DNA]</scope>
    <source>
        <strain evidence="3 4">ZRK001</strain>
    </source>
</reference>
<dbReference type="Gene3D" id="3.30.420.40">
    <property type="match status" value="2"/>
</dbReference>
<gene>
    <name evidence="3" type="ORF">JET14_19510</name>
</gene>
<name>A0A7T7HJN4_9HYPH</name>
<dbReference type="Proteomes" id="UP000596083">
    <property type="component" value="Chromosome"/>
</dbReference>